<feature type="active site" description="Proton donor/acceptor" evidence="2">
    <location>
        <position position="115"/>
    </location>
</feature>
<evidence type="ECO:0000313" key="6">
    <source>
        <dbReference type="EMBL" id="SES92602.1"/>
    </source>
</evidence>
<dbReference type="PANTHER" id="PTHR46517">
    <property type="entry name" value="FRUCTOSE-2,6-BISPHOSPHATASE TIGAR"/>
    <property type="match status" value="1"/>
</dbReference>
<dbReference type="Proteomes" id="UP000242642">
    <property type="component" value="Unassembled WGS sequence"/>
</dbReference>
<dbReference type="SMART" id="SM00855">
    <property type="entry name" value="PGAM"/>
    <property type="match status" value="1"/>
</dbReference>
<organism evidence="6 7">
    <name type="scientific">Thorsellia anophelis DSM 18579</name>
    <dbReference type="NCBI Taxonomy" id="1123402"/>
    <lineage>
        <taxon>Bacteria</taxon>
        <taxon>Pseudomonadati</taxon>
        <taxon>Pseudomonadota</taxon>
        <taxon>Gammaproteobacteria</taxon>
        <taxon>Enterobacterales</taxon>
        <taxon>Thorselliaceae</taxon>
        <taxon>Thorsellia</taxon>
    </lineage>
</organism>
<dbReference type="EMBL" id="FOHV01000005">
    <property type="protein sequence ID" value="SES92602.1"/>
    <property type="molecule type" value="Genomic_DNA"/>
</dbReference>
<evidence type="ECO:0000256" key="4">
    <source>
        <dbReference type="PIRSR" id="PIRSR613078-3"/>
    </source>
</evidence>
<gene>
    <name evidence="6" type="ORF">SAMN02583745_00919</name>
</gene>
<name>A0A1I0AEK5_9GAMM</name>
<reference evidence="7" key="1">
    <citation type="submission" date="2016-10" db="EMBL/GenBank/DDBJ databases">
        <authorList>
            <person name="Varghese N."/>
            <person name="Submissions S."/>
        </authorList>
    </citation>
    <scope>NUCLEOTIDE SEQUENCE [LARGE SCALE GENOMIC DNA]</scope>
    <source>
        <strain evidence="7">DSM 18579</strain>
    </source>
</reference>
<dbReference type="GO" id="GO:0004331">
    <property type="term" value="F:fructose-2,6-bisphosphate 2-phosphatase activity"/>
    <property type="evidence" value="ECO:0007669"/>
    <property type="project" value="TreeGrafter"/>
</dbReference>
<feature type="binding site" evidence="3">
    <location>
        <position position="88"/>
    </location>
    <ligand>
        <name>substrate</name>
    </ligand>
</feature>
<sequence length="263" mass="28744">MMIKQILAVTTALVMTLTSTAGFAQETDKDGVHLYLIRHGKTMFNTTSQVQGWADSPLTAVGVEGAKAAALGLAETPFVAAYTSDLGRARHTAKIILEQGDRGNLVLNDDERLREWNYGGYEGRDDVEMWKPLFEELGMEFKPDWSNWGEFTAKMSDEDIANAIARNDKLQWAETYDQIKTRYTQSINDIVKATESIGGGNVMIVSHGGAIGSILDIFTPGQAIGADIGNSSVTVIHYKDGQYTLEKAGDLSYLEKGKALLAK</sequence>
<dbReference type="PANTHER" id="PTHR46517:SF1">
    <property type="entry name" value="FRUCTOSE-2,6-BISPHOSPHATASE TIGAR"/>
    <property type="match status" value="1"/>
</dbReference>
<dbReference type="GO" id="GO:0005829">
    <property type="term" value="C:cytosol"/>
    <property type="evidence" value="ECO:0007669"/>
    <property type="project" value="TreeGrafter"/>
</dbReference>
<accession>A0A1I0AEK5</accession>
<feature type="binding site" evidence="3">
    <location>
        <begin position="115"/>
        <end position="118"/>
    </location>
    <ligand>
        <name>substrate</name>
    </ligand>
</feature>
<dbReference type="InterPro" id="IPR051695">
    <property type="entry name" value="Phosphoglycerate_Mutase"/>
</dbReference>
<dbReference type="RefSeq" id="WP_093318165.1">
    <property type="nucleotide sequence ID" value="NZ_FOHV01000005.1"/>
</dbReference>
<feature type="chain" id="PRO_5017320611" evidence="5">
    <location>
        <begin position="25"/>
        <end position="263"/>
    </location>
</feature>
<keyword evidence="7" id="KW-1185">Reference proteome</keyword>
<dbReference type="OrthoDB" id="9783269at2"/>
<dbReference type="CDD" id="cd07067">
    <property type="entry name" value="HP_PGM_like"/>
    <property type="match status" value="1"/>
</dbReference>
<evidence type="ECO:0000256" key="5">
    <source>
        <dbReference type="SAM" id="SignalP"/>
    </source>
</evidence>
<dbReference type="Gene3D" id="3.40.50.1240">
    <property type="entry name" value="Phosphoglycerate mutase-like"/>
    <property type="match status" value="1"/>
</dbReference>
<dbReference type="InterPro" id="IPR013078">
    <property type="entry name" value="His_Pase_superF_clade-1"/>
</dbReference>
<dbReference type="Pfam" id="PF00300">
    <property type="entry name" value="His_Phos_1"/>
    <property type="match status" value="1"/>
</dbReference>
<evidence type="ECO:0000313" key="7">
    <source>
        <dbReference type="Proteomes" id="UP000242642"/>
    </source>
</evidence>
<evidence type="ECO:0000256" key="1">
    <source>
        <dbReference type="ARBA" id="ARBA00022801"/>
    </source>
</evidence>
<dbReference type="SUPFAM" id="SSF53254">
    <property type="entry name" value="Phosphoglycerate mutase-like"/>
    <property type="match status" value="1"/>
</dbReference>
<keyword evidence="1" id="KW-0378">Hydrolase</keyword>
<feature type="signal peptide" evidence="5">
    <location>
        <begin position="1"/>
        <end position="24"/>
    </location>
</feature>
<evidence type="ECO:0000256" key="2">
    <source>
        <dbReference type="PIRSR" id="PIRSR613078-1"/>
    </source>
</evidence>
<feature type="active site" description="Tele-phosphohistidine intermediate" evidence="2">
    <location>
        <position position="39"/>
    </location>
</feature>
<feature type="binding site" evidence="3">
    <location>
        <begin position="38"/>
        <end position="45"/>
    </location>
    <ligand>
        <name>substrate</name>
    </ligand>
</feature>
<proteinExistence type="predicted"/>
<feature type="site" description="Transition state stabilizer" evidence="4">
    <location>
        <position position="207"/>
    </location>
</feature>
<dbReference type="AlphaFoldDB" id="A0A1I0AEK5"/>
<dbReference type="GO" id="GO:0045820">
    <property type="term" value="P:negative regulation of glycolytic process"/>
    <property type="evidence" value="ECO:0007669"/>
    <property type="project" value="TreeGrafter"/>
</dbReference>
<keyword evidence="5" id="KW-0732">Signal</keyword>
<evidence type="ECO:0000256" key="3">
    <source>
        <dbReference type="PIRSR" id="PIRSR613078-2"/>
    </source>
</evidence>
<dbReference type="InterPro" id="IPR029033">
    <property type="entry name" value="His_PPase_superfam"/>
</dbReference>
<protein>
    <submittedName>
        <fullName evidence="6">Probable phosphoglycerate mutase</fullName>
    </submittedName>
</protein>
<dbReference type="STRING" id="1123402.SAMN02583745_00919"/>
<dbReference type="GO" id="GO:0043456">
    <property type="term" value="P:regulation of pentose-phosphate shunt"/>
    <property type="evidence" value="ECO:0007669"/>
    <property type="project" value="TreeGrafter"/>
</dbReference>